<dbReference type="Proteomes" id="UP000323876">
    <property type="component" value="Unassembled WGS sequence"/>
</dbReference>
<comment type="similarity">
    <text evidence="1">Belongs to the peptidase A24 family.</text>
</comment>
<protein>
    <submittedName>
        <fullName evidence="4">Prepilin peptidase</fullName>
    </submittedName>
</protein>
<evidence type="ECO:0000259" key="3">
    <source>
        <dbReference type="Pfam" id="PF01478"/>
    </source>
</evidence>
<feature type="transmembrane region" description="Helical" evidence="2">
    <location>
        <begin position="130"/>
        <end position="151"/>
    </location>
</feature>
<dbReference type="OrthoDB" id="4428077at2"/>
<evidence type="ECO:0000256" key="1">
    <source>
        <dbReference type="ARBA" id="ARBA00005801"/>
    </source>
</evidence>
<evidence type="ECO:0000256" key="2">
    <source>
        <dbReference type="SAM" id="Phobius"/>
    </source>
</evidence>
<name>A0A5N0E7Y8_9NOCA</name>
<keyword evidence="2" id="KW-0812">Transmembrane</keyword>
<dbReference type="GO" id="GO:0004190">
    <property type="term" value="F:aspartic-type endopeptidase activity"/>
    <property type="evidence" value="ECO:0007669"/>
    <property type="project" value="InterPro"/>
</dbReference>
<reference evidence="4 5" key="1">
    <citation type="submission" date="2019-09" db="EMBL/GenBank/DDBJ databases">
        <authorList>
            <person name="Wang X."/>
        </authorList>
    </citation>
    <scope>NUCLEOTIDE SEQUENCE [LARGE SCALE GENOMIC DNA]</scope>
    <source>
        <strain evidence="4 5">CICC 11023</strain>
    </source>
</reference>
<dbReference type="RefSeq" id="WP_150406154.1">
    <property type="nucleotide sequence ID" value="NZ_VXLC01000019.1"/>
</dbReference>
<dbReference type="PANTHER" id="PTHR30487:SF0">
    <property type="entry name" value="PREPILIN LEADER PEPTIDASE_N-METHYLTRANSFERASE-RELATED"/>
    <property type="match status" value="1"/>
</dbReference>
<dbReference type="GO" id="GO:0006465">
    <property type="term" value="P:signal peptide processing"/>
    <property type="evidence" value="ECO:0007669"/>
    <property type="project" value="TreeGrafter"/>
</dbReference>
<feature type="domain" description="Prepilin type IV endopeptidase peptidase" evidence="3">
    <location>
        <begin position="8"/>
        <end position="111"/>
    </location>
</feature>
<dbReference type="Gene3D" id="1.20.120.1220">
    <property type="match status" value="1"/>
</dbReference>
<keyword evidence="2" id="KW-1133">Transmembrane helix</keyword>
<keyword evidence="2" id="KW-0472">Membrane</keyword>
<keyword evidence="5" id="KW-1185">Reference proteome</keyword>
<proteinExistence type="inferred from homology"/>
<dbReference type="PANTHER" id="PTHR30487">
    <property type="entry name" value="TYPE 4 PREPILIN-LIKE PROTEINS LEADER PEPTIDE-PROCESSING ENZYME"/>
    <property type="match status" value="1"/>
</dbReference>
<feature type="transmembrane region" description="Helical" evidence="2">
    <location>
        <begin position="95"/>
        <end position="118"/>
    </location>
</feature>
<dbReference type="Pfam" id="PF01478">
    <property type="entry name" value="Peptidase_A24"/>
    <property type="match status" value="1"/>
</dbReference>
<evidence type="ECO:0000313" key="4">
    <source>
        <dbReference type="EMBL" id="KAA8884549.1"/>
    </source>
</evidence>
<organism evidence="4 5">
    <name type="scientific">Nocardia colli</name>
    <dbReference type="NCBI Taxonomy" id="2545717"/>
    <lineage>
        <taxon>Bacteria</taxon>
        <taxon>Bacillati</taxon>
        <taxon>Actinomycetota</taxon>
        <taxon>Actinomycetes</taxon>
        <taxon>Mycobacteriales</taxon>
        <taxon>Nocardiaceae</taxon>
        <taxon>Nocardia</taxon>
    </lineage>
</organism>
<dbReference type="EMBL" id="VXLC01000019">
    <property type="protein sequence ID" value="KAA8884549.1"/>
    <property type="molecule type" value="Genomic_DNA"/>
</dbReference>
<dbReference type="InterPro" id="IPR000045">
    <property type="entry name" value="Prepilin_IV_endopep_pep"/>
</dbReference>
<dbReference type="AlphaFoldDB" id="A0A5N0E7Y8"/>
<accession>A0A5N0E7Y8</accession>
<feature type="transmembrane region" description="Helical" evidence="2">
    <location>
        <begin position="27"/>
        <end position="44"/>
    </location>
</feature>
<sequence length="153" mass="15299">MPILAFAALLTWCVVLSVIDFRQLRLPNPLTGGGAVAVFGYALSTGRCTAAVLGAVLLAAPYLLVHLALPAAFGAGDVKLAIGLGAAAGLGGGQVWVWSALAAPLLTACAGVAVIGLRRTRAPTETTRRIAMPHGPAMCLATVCALVAGSARG</sequence>
<gene>
    <name evidence="4" type="ORF">F3087_33725</name>
</gene>
<evidence type="ECO:0000313" key="5">
    <source>
        <dbReference type="Proteomes" id="UP000323876"/>
    </source>
</evidence>
<dbReference type="GO" id="GO:0005886">
    <property type="term" value="C:plasma membrane"/>
    <property type="evidence" value="ECO:0007669"/>
    <property type="project" value="TreeGrafter"/>
</dbReference>
<feature type="transmembrane region" description="Helical" evidence="2">
    <location>
        <begin position="51"/>
        <end position="75"/>
    </location>
</feature>
<comment type="caution">
    <text evidence="4">The sequence shown here is derived from an EMBL/GenBank/DDBJ whole genome shotgun (WGS) entry which is preliminary data.</text>
</comment>
<dbReference type="InterPro" id="IPR050882">
    <property type="entry name" value="Prepilin_peptidase/N-MTase"/>
</dbReference>